<evidence type="ECO:0000256" key="1">
    <source>
        <dbReference type="ARBA" id="ARBA00008139"/>
    </source>
</evidence>
<sequence length="571" mass="66555">MNATQVFNRFQKQQSIEAKSYDWSDFDDNTLRQFQKIALIGSAVLEGNDGLTYSRVLNEMQTIYSTAKVCLGSKCGLELEPDLTQIMATSGNYSELLEAWVKWRDASGKQMRNKFITYYSLGNKAAQLNELPNTKFETLSDVWLFQWETPDIRQQTYKLLQQLMPFYQKLHAYLRIRLSDALPTRMPTDNTIPAHVLGNMWAQQWTHTMNTVKGVDPYPQIETIDVTDALKAQNYSARKMFQLSDQFIKDLGLDEMTDQFWENSVFEKPKDGTEMRIFSHASAYDFYTTDDFSLNKLPRIKQCTRVDMESFIRVHHEMGHIEYYMQYKHQPIVYREGANPGSAFPNQLIAYYLGFHEAIGDVLALSVSTPKHLNKLGLLRITDSLDSHKMNIKFQLKMALEKVILLPFAFIVDKWRWDVFSGNVSNRDLNRHWWTLRGQYQGISPPVKRSEHDFDPGAKFHIANSIEYIRYFVSQILQFQLHKSLCGFGQKHVPLYECDIDGDKEAGNKLKEILSLGSSERWSHQLKRLTGSMEMDVKPLLEYFKPLQDFLDQQLEGEEIGWDFNVDDYFY</sequence>
<evidence type="ECO:0000256" key="11">
    <source>
        <dbReference type="PROSITE-ProRule" id="PRU01355"/>
    </source>
</evidence>
<dbReference type="Pfam" id="PF01401">
    <property type="entry name" value="Peptidase_M2"/>
    <property type="match status" value="1"/>
</dbReference>
<feature type="active site" description="Proton donor 2" evidence="6">
    <location>
        <position position="461"/>
    </location>
</feature>
<dbReference type="PANTHER" id="PTHR10514:SF27">
    <property type="entry name" value="ANGIOTENSIN-CONVERTING ENZYME"/>
    <property type="match status" value="1"/>
</dbReference>
<dbReference type="AlphaFoldDB" id="A0A7R9M921"/>
<keyword evidence="2" id="KW-0732">Signal</keyword>
<dbReference type="InterPro" id="IPR001548">
    <property type="entry name" value="Peptidase_M2"/>
</dbReference>
<feature type="binding site" evidence="8">
    <location>
        <position position="357"/>
    </location>
    <ligand>
        <name>Zn(2+)</name>
        <dbReference type="ChEBI" id="CHEBI:29105"/>
        <label>1</label>
        <note>catalytic</note>
    </ligand>
</feature>
<evidence type="ECO:0000256" key="9">
    <source>
        <dbReference type="PIRSR" id="PIRSR601548-4"/>
    </source>
</evidence>
<comment type="caution">
    <text evidence="11">Lacks conserved residue(s) required for the propagation of feature annotation.</text>
</comment>
<feature type="binding site" evidence="7">
    <location>
        <position position="470"/>
    </location>
    <ligand>
        <name>chloride</name>
        <dbReference type="ChEBI" id="CHEBI:17996"/>
        <label>1</label>
    </ligand>
</feature>
<comment type="cofactor">
    <cofactor evidence="12">
        <name>Zn(2+)</name>
        <dbReference type="ChEBI" id="CHEBI:29105"/>
    </cofactor>
    <text evidence="12">Binds 1 zinc ion per subunit.</text>
</comment>
<dbReference type="Gene3D" id="1.10.1370.30">
    <property type="match status" value="1"/>
</dbReference>
<feature type="active site" description="Proton donor 1" evidence="5">
    <location>
        <position position="461"/>
    </location>
</feature>
<dbReference type="SUPFAM" id="SSF55486">
    <property type="entry name" value="Metalloproteases ('zincins'), catalytic domain"/>
    <property type="match status" value="1"/>
</dbReference>
<evidence type="ECO:0000256" key="8">
    <source>
        <dbReference type="PIRSR" id="PIRSR601548-3"/>
    </source>
</evidence>
<evidence type="ECO:0000256" key="12">
    <source>
        <dbReference type="RuleBase" id="RU361144"/>
    </source>
</evidence>
<feature type="binding site" evidence="8">
    <location>
        <position position="316"/>
    </location>
    <ligand>
        <name>Zn(2+)</name>
        <dbReference type="ChEBI" id="CHEBI:29105"/>
        <label>1</label>
        <note>catalytic</note>
    </ligand>
</feature>
<keyword evidence="8 12" id="KW-0479">Metal-binding</keyword>
<dbReference type="EMBL" id="CAJPVJ010010194">
    <property type="protein sequence ID" value="CAG2173057.1"/>
    <property type="molecule type" value="Genomic_DNA"/>
</dbReference>
<feature type="binding site" evidence="10">
    <location>
        <position position="316"/>
    </location>
    <ligand>
        <name>Zn(2+)</name>
        <dbReference type="ChEBI" id="CHEBI:29105"/>
        <label>2</label>
        <note>catalytic</note>
    </ligand>
</feature>
<keyword evidence="8 12" id="KW-0862">Zinc</keyword>
<gene>
    <name evidence="13" type="ORF">ONB1V03_LOCUS12511</name>
</gene>
<dbReference type="GO" id="GO:0006508">
    <property type="term" value="P:proteolysis"/>
    <property type="evidence" value="ECO:0007669"/>
    <property type="project" value="UniProtKB-KW"/>
</dbReference>
<dbReference type="PROSITE" id="PS52011">
    <property type="entry name" value="PEPTIDASE_M2"/>
    <property type="match status" value="1"/>
</dbReference>
<dbReference type="EMBL" id="OC925019">
    <property type="protein sequence ID" value="CAD7655870.1"/>
    <property type="molecule type" value="Genomic_DNA"/>
</dbReference>
<dbReference type="GO" id="GO:0005886">
    <property type="term" value="C:plasma membrane"/>
    <property type="evidence" value="ECO:0007669"/>
    <property type="project" value="TreeGrafter"/>
</dbReference>
<feature type="disulfide bond" evidence="9">
    <location>
        <begin position="486"/>
        <end position="498"/>
    </location>
</feature>
<dbReference type="OrthoDB" id="10029630at2759"/>
<feature type="binding site" evidence="8">
    <location>
        <position position="320"/>
    </location>
    <ligand>
        <name>Zn(2+)</name>
        <dbReference type="ChEBI" id="CHEBI:29105"/>
        <label>1</label>
        <note>catalytic</note>
    </ligand>
</feature>
<evidence type="ECO:0000256" key="10">
    <source>
        <dbReference type="PIRSR" id="PIRSR601548-8"/>
    </source>
</evidence>
<name>A0A7R9M921_9ACAR</name>
<reference evidence="13" key="1">
    <citation type="submission" date="2020-11" db="EMBL/GenBank/DDBJ databases">
        <authorList>
            <person name="Tran Van P."/>
        </authorList>
    </citation>
    <scope>NUCLEOTIDE SEQUENCE</scope>
</reference>
<dbReference type="PRINTS" id="PR00791">
    <property type="entry name" value="PEPDIPTASEA"/>
</dbReference>
<keyword evidence="4 12" id="KW-0325">Glycoprotein</keyword>
<feature type="active site" description="Proton acceptor 1" evidence="5">
    <location>
        <position position="317"/>
    </location>
</feature>
<comment type="similarity">
    <text evidence="1 11 12">Belongs to the peptidase M2 family.</text>
</comment>
<feature type="active site" description="Proton acceptor 2" evidence="6">
    <location>
        <position position="317"/>
    </location>
</feature>
<feature type="binding site" evidence="10">
    <location>
        <position position="357"/>
    </location>
    <ligand>
        <name>Zn(2+)</name>
        <dbReference type="ChEBI" id="CHEBI:29105"/>
        <label>2</label>
        <note>catalytic</note>
    </ligand>
</feature>
<dbReference type="CDD" id="cd06461">
    <property type="entry name" value="M2_ACE"/>
    <property type="match status" value="1"/>
</dbReference>
<evidence type="ECO:0000256" key="2">
    <source>
        <dbReference type="ARBA" id="ARBA00022729"/>
    </source>
</evidence>
<evidence type="ECO:0000256" key="7">
    <source>
        <dbReference type="PIRSR" id="PIRSR601548-2"/>
    </source>
</evidence>
<evidence type="ECO:0000256" key="5">
    <source>
        <dbReference type="PIRSR" id="PIRSR601548-1"/>
    </source>
</evidence>
<protein>
    <recommendedName>
        <fullName evidence="12">Angiotensin-converting enzyme</fullName>
        <ecNumber evidence="12">3.4.-.-</ecNumber>
    </recommendedName>
</protein>
<dbReference type="GO" id="GO:0046872">
    <property type="term" value="F:metal ion binding"/>
    <property type="evidence" value="ECO:0007669"/>
    <property type="project" value="UniProtKB-KW"/>
</dbReference>
<keyword evidence="3 9" id="KW-1015">Disulfide bond</keyword>
<dbReference type="PANTHER" id="PTHR10514">
    <property type="entry name" value="ANGIOTENSIN-CONVERTING ENZYME"/>
    <property type="match status" value="1"/>
</dbReference>
<feature type="binding site" evidence="10">
    <location>
        <position position="320"/>
    </location>
    <ligand>
        <name>Zn(2+)</name>
        <dbReference type="ChEBI" id="CHEBI:29105"/>
        <label>2</label>
        <note>catalytic</note>
    </ligand>
</feature>
<organism evidence="13">
    <name type="scientific">Oppiella nova</name>
    <dbReference type="NCBI Taxonomy" id="334625"/>
    <lineage>
        <taxon>Eukaryota</taxon>
        <taxon>Metazoa</taxon>
        <taxon>Ecdysozoa</taxon>
        <taxon>Arthropoda</taxon>
        <taxon>Chelicerata</taxon>
        <taxon>Arachnida</taxon>
        <taxon>Acari</taxon>
        <taxon>Acariformes</taxon>
        <taxon>Sarcoptiformes</taxon>
        <taxon>Oribatida</taxon>
        <taxon>Brachypylina</taxon>
        <taxon>Oppioidea</taxon>
        <taxon>Oppiidae</taxon>
        <taxon>Oppiella</taxon>
    </lineage>
</organism>
<dbReference type="GO" id="GO:0004180">
    <property type="term" value="F:carboxypeptidase activity"/>
    <property type="evidence" value="ECO:0007669"/>
    <property type="project" value="UniProtKB-KW"/>
</dbReference>
<keyword evidence="12" id="KW-0645">Protease</keyword>
<dbReference type="Proteomes" id="UP000728032">
    <property type="component" value="Unassembled WGS sequence"/>
</dbReference>
<dbReference type="GO" id="GO:0008241">
    <property type="term" value="F:peptidyl-dipeptidase activity"/>
    <property type="evidence" value="ECO:0007669"/>
    <property type="project" value="InterPro"/>
</dbReference>
<proteinExistence type="inferred from homology"/>
<accession>A0A7R9M921</accession>
<keyword evidence="12" id="KW-0378">Hydrolase</keyword>
<dbReference type="GO" id="GO:0008237">
    <property type="term" value="F:metallopeptidase activity"/>
    <property type="evidence" value="ECO:0007669"/>
    <property type="project" value="UniProtKB-KW"/>
</dbReference>
<evidence type="ECO:0000256" key="4">
    <source>
        <dbReference type="ARBA" id="ARBA00023180"/>
    </source>
</evidence>
<keyword evidence="14" id="KW-1185">Reference proteome</keyword>
<evidence type="ECO:0000313" key="13">
    <source>
        <dbReference type="EMBL" id="CAD7655870.1"/>
    </source>
</evidence>
<keyword evidence="12" id="KW-0121">Carboxypeptidase</keyword>
<keyword evidence="12" id="KW-0482">Metalloprotease</keyword>
<dbReference type="EC" id="3.4.-.-" evidence="12"/>
<evidence type="ECO:0000256" key="3">
    <source>
        <dbReference type="ARBA" id="ARBA00023157"/>
    </source>
</evidence>
<evidence type="ECO:0000256" key="6">
    <source>
        <dbReference type="PIRSR" id="PIRSR601548-11"/>
    </source>
</evidence>
<evidence type="ECO:0000313" key="14">
    <source>
        <dbReference type="Proteomes" id="UP000728032"/>
    </source>
</evidence>